<dbReference type="AlphaFoldDB" id="A0A0F9DJV7"/>
<feature type="non-terminal residue" evidence="2">
    <location>
        <position position="285"/>
    </location>
</feature>
<feature type="region of interest" description="Disordered" evidence="1">
    <location>
        <begin position="1"/>
        <end position="24"/>
    </location>
</feature>
<accession>A0A0F9DJV7</accession>
<feature type="compositionally biased region" description="Polar residues" evidence="1">
    <location>
        <begin position="14"/>
        <end position="24"/>
    </location>
</feature>
<protein>
    <submittedName>
        <fullName evidence="2">Uncharacterized protein</fullName>
    </submittedName>
</protein>
<gene>
    <name evidence="2" type="ORF">LCGC14_2480180</name>
</gene>
<dbReference type="EMBL" id="LAZR01039048">
    <property type="protein sequence ID" value="KKL17971.1"/>
    <property type="molecule type" value="Genomic_DNA"/>
</dbReference>
<organism evidence="2">
    <name type="scientific">marine sediment metagenome</name>
    <dbReference type="NCBI Taxonomy" id="412755"/>
    <lineage>
        <taxon>unclassified sequences</taxon>
        <taxon>metagenomes</taxon>
        <taxon>ecological metagenomes</taxon>
    </lineage>
</organism>
<proteinExistence type="predicted"/>
<sequence length="285" mass="32099">MAETSARRIRINNPDLSQSEKSSLNADYATGSTTLTVISNFGFQDNDYAVVGEPGTEKAEASDITGTTGNITINISATLKFNHSTGTPIYRSEYNQVEVSKMPSGGAWSVLDTVGIKWDNHETIYIDQGGVNADSYRFRFKNSVSGNTSEYGPTITGAGFSKNQVGRMVENVRDTVRDPNRKIVSDNEIIRFLTQAKNIIRAKRRDWYFWEKEDLGSITTIASTRKYDLDDISTRIDSIRDIRYRDTTISPVKLYQIEWFPRVQFDKTKQDESETSSDTIGIYTV</sequence>
<name>A0A0F9DJV7_9ZZZZ</name>
<evidence type="ECO:0000313" key="2">
    <source>
        <dbReference type="EMBL" id="KKL17971.1"/>
    </source>
</evidence>
<evidence type="ECO:0000256" key="1">
    <source>
        <dbReference type="SAM" id="MobiDB-lite"/>
    </source>
</evidence>
<comment type="caution">
    <text evidence="2">The sequence shown here is derived from an EMBL/GenBank/DDBJ whole genome shotgun (WGS) entry which is preliminary data.</text>
</comment>
<reference evidence="2" key="1">
    <citation type="journal article" date="2015" name="Nature">
        <title>Complex archaea that bridge the gap between prokaryotes and eukaryotes.</title>
        <authorList>
            <person name="Spang A."/>
            <person name="Saw J.H."/>
            <person name="Jorgensen S.L."/>
            <person name="Zaremba-Niedzwiedzka K."/>
            <person name="Martijn J."/>
            <person name="Lind A.E."/>
            <person name="van Eijk R."/>
            <person name="Schleper C."/>
            <person name="Guy L."/>
            <person name="Ettema T.J."/>
        </authorList>
    </citation>
    <scope>NUCLEOTIDE SEQUENCE</scope>
</reference>